<feature type="compositionally biased region" description="Basic residues" evidence="9">
    <location>
        <begin position="730"/>
        <end position="746"/>
    </location>
</feature>
<keyword evidence="4" id="KW-0378">Hydrolase</keyword>
<sequence length="746" mass="86379">MDKYRNDIYTKLFEALSEENVSFHGTTDRKVKKALEVTKEQLLNKVNKLIRAVDENNTLLVKDENSKLFDDWTSISNILDIGFEKSDKLCDLKKQKSLKRKAESDEQLLTGPINKKIKIEKPQMYFKTPVDNSDNGPFKPKLSNKPYSIEPLNESLKLVPAELGIPEHYKNPYSVEIKEQEYNSLIFKKQEPVSYLPFNETSGIFITTDEDLKDMIADLKNYTELAIDLEHHDLRTYYGITCLMQISTRDQDYIVDTLLLREELNQLNEVFCNPNITKVLHGAFMDIIWLQRDFGLYIVGLFDTYHASRSLGFKKNSLAFLLSHYVNFDAAKQYQLADWRQRPLTPELLSYARSDTHFLLYIFDMLRNELLSRNKMQHVLDESRKVALRRFENNTYRPDTLSADVYSVQDKSKPWLHLARNYYIPDKWDPLVEAIFKWRDEVARKEDENPRYIMSNQFLLKLVTEKPKTATAVLSIEGLITSFIKSNANLIAHLITTSESNIQDDNQSATAKSKSFSSSIDNIKIEDLKNEKEEFCSMLGSLSEQIAADNNPATCDSKYIFNLSPHVWNEVSLPISFSSSKGINIEDFKKREEAVNKEFELEIKLSSPKLEALFEHAPVVESNPETVSIPNDELIENKESNDDDVVVLKPYRLEQRNKALEEKRKTEEIHNQDVIPLDYSSGSKMLVNHDKKRKKSKKQKKPMAAKKDFNPYEEKKADTKDSKAKVLKNMSRKRTGSGKSISFKKR</sequence>
<dbReference type="VEuPathDB" id="FungiDB:AWRI3580_g2234"/>
<keyword evidence="2" id="KW-0698">rRNA processing</keyword>
<dbReference type="GO" id="GO:0071040">
    <property type="term" value="P:nuclear polyadenylation-dependent antisense transcript catabolic process"/>
    <property type="evidence" value="ECO:0007669"/>
    <property type="project" value="TreeGrafter"/>
</dbReference>
<dbReference type="SUPFAM" id="SSF53098">
    <property type="entry name" value="Ribonuclease H-like"/>
    <property type="match status" value="1"/>
</dbReference>
<dbReference type="GO" id="GO:0000175">
    <property type="term" value="F:3'-5'-RNA exonuclease activity"/>
    <property type="evidence" value="ECO:0007669"/>
    <property type="project" value="InterPro"/>
</dbReference>
<dbReference type="InterPro" id="IPR012588">
    <property type="entry name" value="Exosome-assoc_fac_Rrp6_N"/>
</dbReference>
<organism evidence="11 12">
    <name type="scientific">Hanseniaspora uvarum</name>
    <name type="common">Yeast</name>
    <name type="synonym">Kloeckera apiculata</name>
    <dbReference type="NCBI Taxonomy" id="29833"/>
    <lineage>
        <taxon>Eukaryota</taxon>
        <taxon>Fungi</taxon>
        <taxon>Dikarya</taxon>
        <taxon>Ascomycota</taxon>
        <taxon>Saccharomycotina</taxon>
        <taxon>Saccharomycetes</taxon>
        <taxon>Saccharomycodales</taxon>
        <taxon>Saccharomycodaceae</taxon>
        <taxon>Hanseniaspora</taxon>
    </lineage>
</organism>
<comment type="caution">
    <text evidence="11">The sequence shown here is derived from an EMBL/GenBank/DDBJ whole genome shotgun (WGS) entry which is preliminary data.</text>
</comment>
<comment type="subcellular location">
    <subcellularLocation>
        <location evidence="1">Nucleus</location>
    </subcellularLocation>
</comment>
<name>A0A1E5RQL1_HANUV</name>
<dbReference type="Proteomes" id="UP000095358">
    <property type="component" value="Unassembled WGS sequence"/>
</dbReference>
<comment type="similarity">
    <text evidence="8">Belongs to the exosome component 10/RRP6 family.</text>
</comment>
<feature type="compositionally biased region" description="Basic and acidic residues" evidence="9">
    <location>
        <begin position="705"/>
        <end position="724"/>
    </location>
</feature>
<dbReference type="InterPro" id="IPR002562">
    <property type="entry name" value="3'-5'_exonuclease_dom"/>
</dbReference>
<dbReference type="GO" id="GO:0000176">
    <property type="term" value="C:nuclear exosome (RNase complex)"/>
    <property type="evidence" value="ECO:0007669"/>
    <property type="project" value="InterPro"/>
</dbReference>
<keyword evidence="7" id="KW-0539">Nucleus</keyword>
<dbReference type="InterPro" id="IPR012337">
    <property type="entry name" value="RNaseH-like_sf"/>
</dbReference>
<evidence type="ECO:0000256" key="4">
    <source>
        <dbReference type="ARBA" id="ARBA00022801"/>
    </source>
</evidence>
<evidence type="ECO:0000313" key="11">
    <source>
        <dbReference type="EMBL" id="OEJ88983.1"/>
    </source>
</evidence>
<dbReference type="GO" id="GO:0005730">
    <property type="term" value="C:nucleolus"/>
    <property type="evidence" value="ECO:0007669"/>
    <property type="project" value="TreeGrafter"/>
</dbReference>
<reference evidence="12" key="1">
    <citation type="journal article" date="2016" name="Genome Announc.">
        <title>Genome sequences of three species of Hanseniaspora isolated from spontaneous wine fermentations.</title>
        <authorList>
            <person name="Sternes P.R."/>
            <person name="Lee D."/>
            <person name="Kutyna D.R."/>
            <person name="Borneman A.R."/>
        </authorList>
    </citation>
    <scope>NUCLEOTIDE SEQUENCE [LARGE SCALE GENOMIC DNA]</scope>
    <source>
        <strain evidence="12">AWRI3580</strain>
    </source>
</reference>
<dbReference type="InterPro" id="IPR045092">
    <property type="entry name" value="Rrp6-like"/>
</dbReference>
<evidence type="ECO:0000256" key="2">
    <source>
        <dbReference type="ARBA" id="ARBA00022552"/>
    </source>
</evidence>
<evidence type="ECO:0000256" key="3">
    <source>
        <dbReference type="ARBA" id="ARBA00022722"/>
    </source>
</evidence>
<dbReference type="GO" id="GO:0071038">
    <property type="term" value="P:TRAMP-dependent tRNA surveillance pathway"/>
    <property type="evidence" value="ECO:0007669"/>
    <property type="project" value="TreeGrafter"/>
</dbReference>
<dbReference type="FunFam" id="3.30.420.10:FF:000059">
    <property type="entry name" value="Exosome complex exonuclease Rrp6"/>
    <property type="match status" value="1"/>
</dbReference>
<keyword evidence="3" id="KW-0540">Nuclease</keyword>
<feature type="region of interest" description="Disordered" evidence="9">
    <location>
        <begin position="680"/>
        <end position="746"/>
    </location>
</feature>
<dbReference type="Pfam" id="PF08066">
    <property type="entry name" value="PMC2NT"/>
    <property type="match status" value="1"/>
</dbReference>
<protein>
    <submittedName>
        <fullName evidence="11">Exosome complex exonuclease RRP6</fullName>
    </submittedName>
</protein>
<dbReference type="EMBL" id="LPNN01000004">
    <property type="protein sequence ID" value="OEJ88983.1"/>
    <property type="molecule type" value="Genomic_DNA"/>
</dbReference>
<dbReference type="Gene3D" id="1.10.150.80">
    <property type="entry name" value="HRDC domain"/>
    <property type="match status" value="1"/>
</dbReference>
<dbReference type="SUPFAM" id="SSF47819">
    <property type="entry name" value="HRDC-like"/>
    <property type="match status" value="1"/>
</dbReference>
<dbReference type="InterPro" id="IPR036397">
    <property type="entry name" value="RNaseH_sf"/>
</dbReference>
<evidence type="ECO:0000256" key="9">
    <source>
        <dbReference type="SAM" id="MobiDB-lite"/>
    </source>
</evidence>
<dbReference type="GO" id="GO:0071044">
    <property type="term" value="P:histone mRNA catabolic process"/>
    <property type="evidence" value="ECO:0007669"/>
    <property type="project" value="TreeGrafter"/>
</dbReference>
<dbReference type="PANTHER" id="PTHR12124:SF47">
    <property type="entry name" value="EXOSOME COMPONENT 10"/>
    <property type="match status" value="1"/>
</dbReference>
<dbReference type="InterPro" id="IPR010997">
    <property type="entry name" value="HRDC-like_sf"/>
</dbReference>
<dbReference type="STRING" id="29833.A0A1E5RQL1"/>
<feature type="domain" description="HRDC" evidence="10">
    <location>
        <begin position="425"/>
        <end position="505"/>
    </location>
</feature>
<evidence type="ECO:0000256" key="6">
    <source>
        <dbReference type="ARBA" id="ARBA00022839"/>
    </source>
</evidence>
<keyword evidence="5" id="KW-0271">Exosome</keyword>
<feature type="compositionally biased region" description="Basic residues" evidence="9">
    <location>
        <begin position="690"/>
        <end position="704"/>
    </location>
</feature>
<dbReference type="InterPro" id="IPR002121">
    <property type="entry name" value="HRDC_dom"/>
</dbReference>
<dbReference type="CDD" id="cd06147">
    <property type="entry name" value="Rrp6p_like_exo"/>
    <property type="match status" value="1"/>
</dbReference>
<evidence type="ECO:0000256" key="7">
    <source>
        <dbReference type="ARBA" id="ARBA00023242"/>
    </source>
</evidence>
<dbReference type="OrthoDB" id="3972168at2759"/>
<dbReference type="GO" id="GO:0003727">
    <property type="term" value="F:single-stranded RNA binding"/>
    <property type="evidence" value="ECO:0007669"/>
    <property type="project" value="TreeGrafter"/>
</dbReference>
<dbReference type="GO" id="GO:0071036">
    <property type="term" value="P:nuclear polyadenylation-dependent snoRNA catabolic process"/>
    <property type="evidence" value="ECO:0007669"/>
    <property type="project" value="TreeGrafter"/>
</dbReference>
<dbReference type="InterPro" id="IPR049559">
    <property type="entry name" value="Rrp6p-like_exo"/>
</dbReference>
<dbReference type="Pfam" id="PF01612">
    <property type="entry name" value="DNA_pol_A_exo1"/>
    <property type="match status" value="1"/>
</dbReference>
<proteinExistence type="inferred from homology"/>
<dbReference type="GO" id="GO:0071037">
    <property type="term" value="P:nuclear polyadenylation-dependent snRNA catabolic process"/>
    <property type="evidence" value="ECO:0007669"/>
    <property type="project" value="TreeGrafter"/>
</dbReference>
<dbReference type="InterPro" id="IPR044876">
    <property type="entry name" value="HRDC_dom_sf"/>
</dbReference>
<feature type="unsure residue" description="D or N" evidence="11">
    <location>
        <position position="214"/>
    </location>
</feature>
<dbReference type="PANTHER" id="PTHR12124">
    <property type="entry name" value="POLYMYOSITIS/SCLERODERMA AUTOANTIGEN-RELATED"/>
    <property type="match status" value="1"/>
</dbReference>
<evidence type="ECO:0000256" key="8">
    <source>
        <dbReference type="ARBA" id="ARBA00043957"/>
    </source>
</evidence>
<dbReference type="GO" id="GO:0071039">
    <property type="term" value="P:nuclear polyadenylation-dependent CUT catabolic process"/>
    <property type="evidence" value="ECO:0007669"/>
    <property type="project" value="TreeGrafter"/>
</dbReference>
<dbReference type="PROSITE" id="PS50967">
    <property type="entry name" value="HRDC"/>
    <property type="match status" value="1"/>
</dbReference>
<dbReference type="GO" id="GO:0071035">
    <property type="term" value="P:nuclear polyadenylation-dependent rRNA catabolic process"/>
    <property type="evidence" value="ECO:0007669"/>
    <property type="project" value="TreeGrafter"/>
</dbReference>
<accession>A0A1E5RQL1</accession>
<keyword evidence="6 11" id="KW-0269">Exonuclease</keyword>
<dbReference type="GO" id="GO:0000166">
    <property type="term" value="F:nucleotide binding"/>
    <property type="evidence" value="ECO:0007669"/>
    <property type="project" value="InterPro"/>
</dbReference>
<dbReference type="GO" id="GO:0000467">
    <property type="term" value="P:exonucleolytic trimming to generate mature 3'-end of 5.8S rRNA from tricistronic rRNA transcript (SSU-rRNA, 5.8S rRNA, LSU-rRNA)"/>
    <property type="evidence" value="ECO:0007669"/>
    <property type="project" value="InterPro"/>
</dbReference>
<dbReference type="SMART" id="SM00474">
    <property type="entry name" value="35EXOc"/>
    <property type="match status" value="1"/>
</dbReference>
<dbReference type="Pfam" id="PF00570">
    <property type="entry name" value="HRDC"/>
    <property type="match status" value="1"/>
</dbReference>
<evidence type="ECO:0000256" key="5">
    <source>
        <dbReference type="ARBA" id="ARBA00022835"/>
    </source>
</evidence>
<evidence type="ECO:0000259" key="10">
    <source>
        <dbReference type="PROSITE" id="PS50967"/>
    </source>
</evidence>
<dbReference type="SMART" id="SM00341">
    <property type="entry name" value="HRDC"/>
    <property type="match status" value="1"/>
</dbReference>
<keyword evidence="12" id="KW-1185">Reference proteome</keyword>
<dbReference type="Gene3D" id="3.30.420.10">
    <property type="entry name" value="Ribonuclease H-like superfamily/Ribonuclease H"/>
    <property type="match status" value="1"/>
</dbReference>
<evidence type="ECO:0000256" key="1">
    <source>
        <dbReference type="ARBA" id="ARBA00004123"/>
    </source>
</evidence>
<dbReference type="AlphaFoldDB" id="A0A1E5RQL1"/>
<evidence type="ECO:0000313" key="12">
    <source>
        <dbReference type="Proteomes" id="UP000095358"/>
    </source>
</evidence>
<dbReference type="GO" id="GO:0071051">
    <property type="term" value="P:poly(A)-dependent snoRNA 3'-end processing"/>
    <property type="evidence" value="ECO:0007669"/>
    <property type="project" value="TreeGrafter"/>
</dbReference>
<gene>
    <name evidence="11" type="ORF">AWRI3580_g2234</name>
</gene>